<dbReference type="OrthoDB" id="3564681at2"/>
<dbReference type="SUPFAM" id="SSF53850">
    <property type="entry name" value="Periplasmic binding protein-like II"/>
    <property type="match status" value="1"/>
</dbReference>
<accession>A0A0K0X8Q8</accession>
<evidence type="ECO:0000313" key="3">
    <source>
        <dbReference type="Proteomes" id="UP000062255"/>
    </source>
</evidence>
<dbReference type="AlphaFoldDB" id="A0A0K0X8Q8"/>
<reference evidence="2 3" key="1">
    <citation type="submission" date="2015-07" db="EMBL/GenBank/DDBJ databases">
        <title>Complete genome sequence of Mycobacterium goodii X7B, a facultative thermophilic biodesulfurizing bacterium.</title>
        <authorList>
            <person name="Yu B."/>
            <person name="Li F."/>
            <person name="Xu P."/>
        </authorList>
    </citation>
    <scope>NUCLEOTIDE SEQUENCE [LARGE SCALE GENOMIC DNA]</scope>
    <source>
        <strain evidence="2 3">X7B</strain>
    </source>
</reference>
<dbReference type="Pfam" id="PF13416">
    <property type="entry name" value="SBP_bac_8"/>
    <property type="match status" value="1"/>
</dbReference>
<dbReference type="Proteomes" id="UP000062255">
    <property type="component" value="Chromosome"/>
</dbReference>
<dbReference type="PATRIC" id="fig|134601.6.peg.4129"/>
<dbReference type="PROSITE" id="PS51257">
    <property type="entry name" value="PROKAR_LIPOPROTEIN"/>
    <property type="match status" value="1"/>
</dbReference>
<dbReference type="KEGG" id="mgo:AFA91_19945"/>
<evidence type="ECO:0000313" key="2">
    <source>
        <dbReference type="EMBL" id="AKS33783.1"/>
    </source>
</evidence>
<evidence type="ECO:0000256" key="1">
    <source>
        <dbReference type="ARBA" id="ARBA00022729"/>
    </source>
</evidence>
<organism evidence="2 3">
    <name type="scientific">Mycolicibacterium goodii</name>
    <name type="common">Mycobacterium goodii</name>
    <dbReference type="NCBI Taxonomy" id="134601"/>
    <lineage>
        <taxon>Bacteria</taxon>
        <taxon>Bacillati</taxon>
        <taxon>Actinomycetota</taxon>
        <taxon>Actinomycetes</taxon>
        <taxon>Mycobacteriales</taxon>
        <taxon>Mycobacteriaceae</taxon>
        <taxon>Mycolicibacterium</taxon>
    </lineage>
</organism>
<dbReference type="PROSITE" id="PS51318">
    <property type="entry name" value="TAT"/>
    <property type="match status" value="1"/>
</dbReference>
<dbReference type="RefSeq" id="WP_049746228.1">
    <property type="nucleotide sequence ID" value="NZ_CP012150.1"/>
</dbReference>
<dbReference type="PANTHER" id="PTHR30006">
    <property type="entry name" value="THIAMINE-BINDING PERIPLASMIC PROTEIN-RELATED"/>
    <property type="match status" value="1"/>
</dbReference>
<dbReference type="Gene3D" id="3.40.190.10">
    <property type="entry name" value="Periplasmic binding protein-like II"/>
    <property type="match status" value="2"/>
</dbReference>
<proteinExistence type="predicted"/>
<name>A0A0K0X8Q8_MYCGD</name>
<evidence type="ECO:0008006" key="4">
    <source>
        <dbReference type="Google" id="ProtNLM"/>
    </source>
</evidence>
<dbReference type="EMBL" id="CP012150">
    <property type="protein sequence ID" value="AKS33783.1"/>
    <property type="molecule type" value="Genomic_DNA"/>
</dbReference>
<dbReference type="InterPro" id="IPR006311">
    <property type="entry name" value="TAT_signal"/>
</dbReference>
<sequence>MTLNRRAFLSVSAITLATSGCGVLMGGTKNMQPAKREGPLSDSDFESLVKEARAEGSVTLYCVPGEETMRAWVRDFEEKYDIQVDIYRATVSDIYRRFGEESNAGRHLADVVSMSVPSYIQDSVDQGWAVQYRTRTHDDLDPTLIAAEAGYPMYAVITAIAWNETAVEPALQERLVQGDYTALQDPQLRGRVGIVGPTAGGTQLGTHLAIVDDPHLGWDYLEKLKSSGAAVFESAVPFVANDLSAGEYAAGIGVPDSVAIPRIYEGAPVRIGYPDPAPSSMHQFFVSANAPHAAAGRLMLEWGTTLEAQTSLAEISGGLVGHRRWRDQRPIRAESWYRPPANGIDIAWQQKLGRDDSDKFIQEWLDRIG</sequence>
<gene>
    <name evidence="2" type="ORF">AFA91_19945</name>
</gene>
<keyword evidence="1" id="KW-0732">Signal</keyword>
<dbReference type="InterPro" id="IPR006059">
    <property type="entry name" value="SBP"/>
</dbReference>
<dbReference type="STRING" id="134601.AFA91_19945"/>
<protein>
    <recommendedName>
        <fullName evidence="4">ABC transporter substrate-binding protein</fullName>
    </recommendedName>
</protein>